<dbReference type="InParanoid" id="G2XUS7"/>
<keyword evidence="1" id="KW-0732">Signal</keyword>
<proteinExistence type="predicted"/>
<evidence type="ECO:0000313" key="2">
    <source>
        <dbReference type="EMBL" id="CCD44247.1"/>
    </source>
</evidence>
<evidence type="ECO:0000256" key="1">
    <source>
        <dbReference type="SAM" id="SignalP"/>
    </source>
</evidence>
<dbReference type="HOGENOM" id="CLU_3032057_0_0_1"/>
<feature type="signal peptide" evidence="1">
    <location>
        <begin position="1"/>
        <end position="25"/>
    </location>
</feature>
<dbReference type="Proteomes" id="UP000008177">
    <property type="component" value="Unplaced contigs"/>
</dbReference>
<protein>
    <submittedName>
        <fullName evidence="2">Uncharacterized protein</fullName>
    </submittedName>
</protein>
<name>G2XUS7_BOTF4</name>
<evidence type="ECO:0000313" key="3">
    <source>
        <dbReference type="Proteomes" id="UP000008177"/>
    </source>
</evidence>
<dbReference type="AlphaFoldDB" id="G2XUS7"/>
<feature type="chain" id="PRO_5003439678" evidence="1">
    <location>
        <begin position="26"/>
        <end position="55"/>
    </location>
</feature>
<accession>G2XUS7</accession>
<gene>
    <name evidence="2" type="ORF">BofuT4_uP058270.1</name>
</gene>
<dbReference type="EMBL" id="FQ790270">
    <property type="protein sequence ID" value="CCD44247.1"/>
    <property type="molecule type" value="Genomic_DNA"/>
</dbReference>
<reference evidence="3" key="1">
    <citation type="journal article" date="2011" name="PLoS Genet.">
        <title>Genomic analysis of the necrotrophic fungal pathogens Sclerotinia sclerotiorum and Botrytis cinerea.</title>
        <authorList>
            <person name="Amselem J."/>
            <person name="Cuomo C.A."/>
            <person name="van Kan J.A."/>
            <person name="Viaud M."/>
            <person name="Benito E.P."/>
            <person name="Couloux A."/>
            <person name="Coutinho P.M."/>
            <person name="de Vries R.P."/>
            <person name="Dyer P.S."/>
            <person name="Fillinger S."/>
            <person name="Fournier E."/>
            <person name="Gout L."/>
            <person name="Hahn M."/>
            <person name="Kohn L."/>
            <person name="Lapalu N."/>
            <person name="Plummer K.M."/>
            <person name="Pradier J.M."/>
            <person name="Quevillon E."/>
            <person name="Sharon A."/>
            <person name="Simon A."/>
            <person name="ten Have A."/>
            <person name="Tudzynski B."/>
            <person name="Tudzynski P."/>
            <person name="Wincker P."/>
            <person name="Andrew M."/>
            <person name="Anthouard V."/>
            <person name="Beever R.E."/>
            <person name="Beffa R."/>
            <person name="Benoit I."/>
            <person name="Bouzid O."/>
            <person name="Brault B."/>
            <person name="Chen Z."/>
            <person name="Choquer M."/>
            <person name="Collemare J."/>
            <person name="Cotton P."/>
            <person name="Danchin E.G."/>
            <person name="Da Silva C."/>
            <person name="Gautier A."/>
            <person name="Giraud C."/>
            <person name="Giraud T."/>
            <person name="Gonzalez C."/>
            <person name="Grossetete S."/>
            <person name="Guldener U."/>
            <person name="Henrissat B."/>
            <person name="Howlett B.J."/>
            <person name="Kodira C."/>
            <person name="Kretschmer M."/>
            <person name="Lappartient A."/>
            <person name="Leroch M."/>
            <person name="Levis C."/>
            <person name="Mauceli E."/>
            <person name="Neuveglise C."/>
            <person name="Oeser B."/>
            <person name="Pearson M."/>
            <person name="Poulain J."/>
            <person name="Poussereau N."/>
            <person name="Quesneville H."/>
            <person name="Rascle C."/>
            <person name="Schumacher J."/>
            <person name="Segurens B."/>
            <person name="Sexton A."/>
            <person name="Silva E."/>
            <person name="Sirven C."/>
            <person name="Soanes D.M."/>
            <person name="Talbot N.J."/>
            <person name="Templeton M."/>
            <person name="Yandava C."/>
            <person name="Yarden O."/>
            <person name="Zeng Q."/>
            <person name="Rollins J.A."/>
            <person name="Lebrun M.H."/>
            <person name="Dickman M."/>
        </authorList>
    </citation>
    <scope>NUCLEOTIDE SEQUENCE [LARGE SCALE GENOMIC DNA]</scope>
    <source>
        <strain evidence="3">T4</strain>
    </source>
</reference>
<sequence>MVTWPETLNAWLSMLLMWLTCLVKSKPEYVSSTNFADKRKVFGSRGDDYDAVLHI</sequence>
<organism evidence="2 3">
    <name type="scientific">Botryotinia fuckeliana (strain T4)</name>
    <name type="common">Noble rot fungus</name>
    <name type="synonym">Botrytis cinerea</name>
    <dbReference type="NCBI Taxonomy" id="999810"/>
    <lineage>
        <taxon>Eukaryota</taxon>
        <taxon>Fungi</taxon>
        <taxon>Dikarya</taxon>
        <taxon>Ascomycota</taxon>
        <taxon>Pezizomycotina</taxon>
        <taxon>Leotiomycetes</taxon>
        <taxon>Helotiales</taxon>
        <taxon>Sclerotiniaceae</taxon>
        <taxon>Botrytis</taxon>
    </lineage>
</organism>